<comment type="similarity">
    <text evidence="1 6 7">Belongs to the TRAFAC class TrmE-Era-EngA-EngB-Septin-like GTPase superfamily. EngA (Der) GTPase family.</text>
</comment>
<evidence type="ECO:0000256" key="3">
    <source>
        <dbReference type="ARBA" id="ARBA00022517"/>
    </source>
</evidence>
<dbReference type="InterPro" id="IPR027417">
    <property type="entry name" value="P-loop_NTPase"/>
</dbReference>
<evidence type="ECO:0000256" key="4">
    <source>
        <dbReference type="ARBA" id="ARBA00022737"/>
    </source>
</evidence>
<comment type="caution">
    <text evidence="9">The sequence shown here is derived from an EMBL/GenBank/DDBJ whole genome shotgun (WGS) entry which is preliminary data.</text>
</comment>
<evidence type="ECO:0000259" key="8">
    <source>
        <dbReference type="Pfam" id="PF01926"/>
    </source>
</evidence>
<keyword evidence="6 7" id="KW-0547">Nucleotide-binding</keyword>
<protein>
    <recommendedName>
        <fullName evidence="2 6">GTPase Der</fullName>
    </recommendedName>
    <alternativeName>
        <fullName evidence="5 6">GTP-binding protein EngA</fullName>
    </alternativeName>
</protein>
<feature type="binding site" evidence="6">
    <location>
        <begin position="204"/>
        <end position="211"/>
    </location>
    <ligand>
        <name>GTP</name>
        <dbReference type="ChEBI" id="CHEBI:37565"/>
        <label>2</label>
    </ligand>
</feature>
<dbReference type="Pfam" id="PF01926">
    <property type="entry name" value="MMR_HSR1"/>
    <property type="match status" value="2"/>
</dbReference>
<dbReference type="Proteomes" id="UP000320813">
    <property type="component" value="Unassembled WGS sequence"/>
</dbReference>
<feature type="domain" description="G" evidence="8">
    <location>
        <begin position="9"/>
        <end position="139"/>
    </location>
</feature>
<proteinExistence type="inferred from homology"/>
<dbReference type="AlphaFoldDB" id="A0A519BC26"/>
<dbReference type="Gene3D" id="3.40.50.300">
    <property type="entry name" value="P-loop containing nucleotide triphosphate hydrolases"/>
    <property type="match status" value="2"/>
</dbReference>
<dbReference type="InterPro" id="IPR016484">
    <property type="entry name" value="GTPase_Der"/>
</dbReference>
<feature type="domain" description="G" evidence="8">
    <location>
        <begin position="199"/>
        <end position="316"/>
    </location>
</feature>
<dbReference type="SUPFAM" id="SSF52540">
    <property type="entry name" value="P-loop containing nucleoside triphosphate hydrolases"/>
    <property type="match status" value="2"/>
</dbReference>
<keyword evidence="4 7" id="KW-0677">Repeat</keyword>
<comment type="caution">
    <text evidence="6">Lacks conserved residue(s) required for the propagation of feature annotation.</text>
</comment>
<dbReference type="InterPro" id="IPR006073">
    <property type="entry name" value="GTP-bd"/>
</dbReference>
<dbReference type="EMBL" id="SGBD01000001">
    <property type="protein sequence ID" value="RZD14833.1"/>
    <property type="molecule type" value="Genomic_DNA"/>
</dbReference>
<evidence type="ECO:0000256" key="1">
    <source>
        <dbReference type="ARBA" id="ARBA00008279"/>
    </source>
</evidence>
<gene>
    <name evidence="6" type="primary">der</name>
    <name evidence="9" type="ORF">EVJ47_00675</name>
</gene>
<keyword evidence="6 7" id="KW-0342">GTP-binding</keyword>
<dbReference type="NCBIfam" id="TIGR03594">
    <property type="entry name" value="GTPase_EngA"/>
    <property type="match status" value="1"/>
</dbReference>
<dbReference type="GO" id="GO:0042254">
    <property type="term" value="P:ribosome biogenesis"/>
    <property type="evidence" value="ECO:0007669"/>
    <property type="project" value="UniProtKB-KW"/>
</dbReference>
<evidence type="ECO:0000256" key="5">
    <source>
        <dbReference type="ARBA" id="ARBA00032345"/>
    </source>
</evidence>
<organism evidence="9 10">
    <name type="scientific">Candidatus Acidulodesulfobacterium ferriphilum</name>
    <dbReference type="NCBI Taxonomy" id="2597223"/>
    <lineage>
        <taxon>Bacteria</taxon>
        <taxon>Deltaproteobacteria</taxon>
        <taxon>Candidatus Acidulodesulfobacterales</taxon>
        <taxon>Candidatus Acidulodesulfobacterium</taxon>
    </lineage>
</organism>
<reference evidence="9 10" key="1">
    <citation type="submission" date="2019-01" db="EMBL/GenBank/DDBJ databases">
        <title>Insights into ecological role of a new deltaproteobacterial order Candidatus Sinidesulfobacterales (Sva0485) by metagenomics and metatranscriptomics.</title>
        <authorList>
            <person name="Tan S."/>
            <person name="Liu J."/>
            <person name="Fang Y."/>
            <person name="Hedlund B.P."/>
            <person name="Lian Z.H."/>
            <person name="Huang L.Y."/>
            <person name="Li J.T."/>
            <person name="Huang L.N."/>
            <person name="Li W.J."/>
            <person name="Jiang H.C."/>
            <person name="Dong H.L."/>
            <person name="Shu W.S."/>
        </authorList>
    </citation>
    <scope>NUCLEOTIDE SEQUENCE [LARGE SCALE GENOMIC DNA]</scope>
    <source>
        <strain evidence="9">AP3</strain>
    </source>
</reference>
<dbReference type="NCBIfam" id="TIGR00231">
    <property type="entry name" value="small_GTP"/>
    <property type="match status" value="2"/>
</dbReference>
<evidence type="ECO:0000256" key="2">
    <source>
        <dbReference type="ARBA" id="ARBA00020953"/>
    </source>
</evidence>
<dbReference type="HAMAP" id="MF_00195">
    <property type="entry name" value="GTPase_Der"/>
    <property type="match status" value="1"/>
</dbReference>
<accession>A0A519BC26</accession>
<evidence type="ECO:0000256" key="7">
    <source>
        <dbReference type="RuleBase" id="RU004481"/>
    </source>
</evidence>
<feature type="binding site" evidence="6">
    <location>
        <begin position="138"/>
        <end position="141"/>
    </location>
    <ligand>
        <name>GTP</name>
        <dbReference type="ChEBI" id="CHEBI:37565"/>
        <label>1</label>
    </ligand>
</feature>
<dbReference type="InterPro" id="IPR005225">
    <property type="entry name" value="Small_GTP-bd"/>
</dbReference>
<keyword evidence="3 6" id="KW-0690">Ribosome biogenesis</keyword>
<evidence type="ECO:0000313" key="10">
    <source>
        <dbReference type="Proteomes" id="UP000320813"/>
    </source>
</evidence>
<feature type="binding site" evidence="6">
    <location>
        <begin position="13"/>
        <end position="20"/>
    </location>
    <ligand>
        <name>GTP</name>
        <dbReference type="ChEBI" id="CHEBI:37565"/>
        <label>1</label>
    </ligand>
</feature>
<comment type="function">
    <text evidence="6 7">GTPase that plays an essential role in the late steps of ribosome biogenesis.</text>
</comment>
<feature type="binding site" evidence="6">
    <location>
        <begin position="60"/>
        <end position="64"/>
    </location>
    <ligand>
        <name>GTP</name>
        <dbReference type="ChEBI" id="CHEBI:37565"/>
        <label>1</label>
    </ligand>
</feature>
<dbReference type="PANTHER" id="PTHR43834">
    <property type="entry name" value="GTPASE DER"/>
    <property type="match status" value="1"/>
</dbReference>
<evidence type="ECO:0000313" key="9">
    <source>
        <dbReference type="EMBL" id="RZD14833.1"/>
    </source>
</evidence>
<dbReference type="PANTHER" id="PTHR43834:SF6">
    <property type="entry name" value="GTPASE DER"/>
    <property type="match status" value="1"/>
</dbReference>
<dbReference type="PRINTS" id="PR00326">
    <property type="entry name" value="GTP1OBG"/>
</dbReference>
<sequence>MIKNNDSLVILVGRPNVGKSTIFNKILGGSHALTSKISGTTLDLNIKPASYNGVNFFVSDSGGFNLHSSNETPFELRSLEKKVRERVFNYAKKAKVILFVVDFKNGMIPEDKEIYLHLIKNITPPPGGNGGTIILVINKVDSLKNIENAYAEFSSLGIKKAIAISAENGFGIDDLLEQIAKEIKCSNKSPRDFYESGLKIAIVGRPNSGKSTFINSIMREDLLFTDEKPGTTRDSIDTYLKYKNRIITIIDTSGIRKKSKLDIYSEGFQKQSLNQIKRADVIIVFIDITAGITHDDLSLLKMINLEKKPFIIAFTKWDLRNKNIQVSELKKDIEAGLKEFSETPFIFISSKTNKNLNRLIDLSVEINDAKKVKIKTKDVNKFIIDSKNSEKRGRLFKYIAYGSQKAGENIPTFIFFTNNKGKIFGMEDIKHLRSSIRDYFEIKTNVEVLIEYKKYSA</sequence>
<dbReference type="PIRSF" id="PIRSF006485">
    <property type="entry name" value="GTP-binding_EngA"/>
    <property type="match status" value="1"/>
</dbReference>
<name>A0A519BC26_9DELT</name>
<comment type="subunit">
    <text evidence="6">Associates with the 50S ribosomal subunit.</text>
</comment>
<dbReference type="GO" id="GO:0005525">
    <property type="term" value="F:GTP binding"/>
    <property type="evidence" value="ECO:0007669"/>
    <property type="project" value="UniProtKB-UniRule"/>
</dbReference>
<evidence type="ECO:0000256" key="6">
    <source>
        <dbReference type="HAMAP-Rule" id="MF_00195"/>
    </source>
</evidence>